<accession>A0ABX0UEH1</accession>
<organism evidence="1 2">
    <name type="scientific">Wenyingzhuangia heitensis</name>
    <dbReference type="NCBI Taxonomy" id="1487859"/>
    <lineage>
        <taxon>Bacteria</taxon>
        <taxon>Pseudomonadati</taxon>
        <taxon>Bacteroidota</taxon>
        <taxon>Flavobacteriia</taxon>
        <taxon>Flavobacteriales</taxon>
        <taxon>Flavobacteriaceae</taxon>
        <taxon>Wenyingzhuangia</taxon>
    </lineage>
</organism>
<gene>
    <name evidence="1" type="ORF">FHR24_002392</name>
</gene>
<protein>
    <submittedName>
        <fullName evidence="1">Uncharacterized protein</fullName>
    </submittedName>
</protein>
<keyword evidence="2" id="KW-1185">Reference proteome</keyword>
<comment type="caution">
    <text evidence="1">The sequence shown here is derived from an EMBL/GenBank/DDBJ whole genome shotgun (WGS) entry which is preliminary data.</text>
</comment>
<proteinExistence type="predicted"/>
<dbReference type="Proteomes" id="UP000745859">
    <property type="component" value="Unassembled WGS sequence"/>
</dbReference>
<name>A0ABX0UEH1_9FLAO</name>
<evidence type="ECO:0000313" key="1">
    <source>
        <dbReference type="EMBL" id="NIJ45921.1"/>
    </source>
</evidence>
<reference evidence="1 2" key="1">
    <citation type="submission" date="2020-03" db="EMBL/GenBank/DDBJ databases">
        <title>Genomic Encyclopedia of Type Strains, Phase IV (KMG-IV): sequencing the most valuable type-strain genomes for metagenomic binning, comparative biology and taxonomic classification.</title>
        <authorList>
            <person name="Goeker M."/>
        </authorList>
    </citation>
    <scope>NUCLEOTIDE SEQUENCE [LARGE SCALE GENOMIC DNA]</scope>
    <source>
        <strain evidence="1 2">DSM 101599</strain>
    </source>
</reference>
<dbReference type="RefSeq" id="WP_262886528.1">
    <property type="nucleotide sequence ID" value="NZ_JAASQL010000003.1"/>
</dbReference>
<evidence type="ECO:0000313" key="2">
    <source>
        <dbReference type="Proteomes" id="UP000745859"/>
    </source>
</evidence>
<dbReference type="EMBL" id="JAASQL010000003">
    <property type="protein sequence ID" value="NIJ45921.1"/>
    <property type="molecule type" value="Genomic_DNA"/>
</dbReference>
<sequence>MKKIIGLILITLSVSVFGQQIVENALVVTKGKMLFSCDHY</sequence>